<name>T2KLJ0_FORAG</name>
<dbReference type="Proteomes" id="UP000016160">
    <property type="component" value="Chromosome"/>
</dbReference>
<dbReference type="EMBL" id="HG315671">
    <property type="protein sequence ID" value="CDF79772.1"/>
    <property type="molecule type" value="Genomic_DNA"/>
</dbReference>
<dbReference type="eggNOG" id="COG4771">
    <property type="taxonomic scope" value="Bacteria"/>
</dbReference>
<proteinExistence type="predicted"/>
<keyword evidence="2" id="KW-0472">Membrane</keyword>
<gene>
    <name evidence="5" type="ORF">BN863_20600</name>
</gene>
<reference evidence="5 6" key="1">
    <citation type="journal article" date="2013" name="Appl. Environ. Microbiol.">
        <title>The genome of the alga-associated marine flavobacterium Formosa agariphila KMM 3901T reveals a broad potential for degradation of algal polysaccharides.</title>
        <authorList>
            <person name="Mann A.J."/>
            <person name="Hahnke R.L."/>
            <person name="Huang S."/>
            <person name="Werner J."/>
            <person name="Xing P."/>
            <person name="Barbeyron T."/>
            <person name="Huettel B."/>
            <person name="Stueber K."/>
            <person name="Reinhardt R."/>
            <person name="Harder J."/>
            <person name="Gloeckner F.O."/>
            <person name="Amann R.I."/>
            <person name="Teeling H."/>
        </authorList>
    </citation>
    <scope>NUCLEOTIDE SEQUENCE [LARGE SCALE GENOMIC DNA]</scope>
    <source>
        <strain evidence="6">DSM 15362 / KCTC 12365 / LMG 23005 / KMM 3901</strain>
    </source>
</reference>
<dbReference type="Pfam" id="PF00593">
    <property type="entry name" value="TonB_dep_Rec_b-barrel"/>
    <property type="match status" value="1"/>
</dbReference>
<keyword evidence="6" id="KW-1185">Reference proteome</keyword>
<keyword evidence="5" id="KW-0675">Receptor</keyword>
<dbReference type="SUPFAM" id="SSF56935">
    <property type="entry name" value="Porins"/>
    <property type="match status" value="1"/>
</dbReference>
<accession>T2KLJ0</accession>
<dbReference type="PATRIC" id="fig|1347342.6.peg.2065"/>
<dbReference type="HOGENOM" id="CLU_006935_0_0_10"/>
<sequence length="834" mass="93104">MNVNGQNIEQKSKTLYQNDSLFRLHQRYTDYEEIPIGLYLDKKAVQKQGGTGIGVLSRISGVTFDKGSLLSIRGLSPRYSTVTIDGLTAPITEQTIKAFAIGLLPATAVQELSVFKSGSYNNQAEWAGALVAISTKAEVDNDYNNIALNIGYQHNFTFNTFLKDADYGSKFGDIFGYGADRRKITNDIVSRDEFANLSRNEAAEQGKLLRNAWELEKTNAIPSFKMAYSMGRVLRDNATSKLSTINSILYSRQQGGSHINRASYTGYETDETGTVVASALENYMTDGVYKTSANVSLNSGWFYKYNDKNEYNFDFTYSHQGTNSTLSRYRVALNTGNEAYAAQYGLLTKSVLLSRLTGAHNISEKTDIDWSFGVSLTGREEPDLRRSAAQRGYDNPDEPFLLIIPESSKADQGARFYSDLLDNAYGGRIDLNHDVIDAVFQLKAGAIIESTERDFEARIITSAKDDFTSPNLRFVNASELGTVYAPENYGPNGYYLVDGTTDYDVYNASNFTFGAYTGLENTFLNGRLKSAVGLRFESFNQQLASGDVDVDTDSNNVLPYLNLNYRLGARTILKAAYTKSLNRPAFRELSPFSFYDFDYRSDISGNPDLRIATIDNIDISLEHDFDRDGYFAINAFYKKITDPIEMVYIIRSDSPLFSFDNAAGAHVTGFELEFAKHLSNNEFSIFNQINFRANVTYTYSLIDLGSETNEVAAERPLQGQIPLVISSGLVYTNPKNTIQFNLDYLYQGKSLFSVGNGVETFPWYIKPQNFLNAGFSVALNKAVKLNLYASNIINTPYEQVEDANLDGKLNSAVDKQVLYGLSYQSYSISMSYNF</sequence>
<feature type="domain" description="TonB-dependent receptor-like beta-barrel" evidence="4">
    <location>
        <begin position="267"/>
        <end position="792"/>
    </location>
</feature>
<evidence type="ECO:0000256" key="3">
    <source>
        <dbReference type="ARBA" id="ARBA00023237"/>
    </source>
</evidence>
<dbReference type="STRING" id="1347342.BN863_20600"/>
<dbReference type="Gene3D" id="2.40.170.20">
    <property type="entry name" value="TonB-dependent receptor, beta-barrel domain"/>
    <property type="match status" value="1"/>
</dbReference>
<evidence type="ECO:0000313" key="5">
    <source>
        <dbReference type="EMBL" id="CDF79772.1"/>
    </source>
</evidence>
<dbReference type="PANTHER" id="PTHR40980:SF4">
    <property type="entry name" value="TONB-DEPENDENT RECEPTOR-LIKE BETA-BARREL DOMAIN-CONTAINING PROTEIN"/>
    <property type="match status" value="1"/>
</dbReference>
<evidence type="ECO:0000256" key="2">
    <source>
        <dbReference type="ARBA" id="ARBA00023136"/>
    </source>
</evidence>
<evidence type="ECO:0000313" key="6">
    <source>
        <dbReference type="Proteomes" id="UP000016160"/>
    </source>
</evidence>
<dbReference type="PANTHER" id="PTHR40980">
    <property type="entry name" value="PLUG DOMAIN-CONTAINING PROTEIN"/>
    <property type="match status" value="1"/>
</dbReference>
<organism evidence="5 6">
    <name type="scientific">Formosa agariphila (strain DSM 15362 / KCTC 12365 / LMG 23005 / KMM 3901 / M-2Alg 35-1)</name>
    <dbReference type="NCBI Taxonomy" id="1347342"/>
    <lineage>
        <taxon>Bacteria</taxon>
        <taxon>Pseudomonadati</taxon>
        <taxon>Bacteroidota</taxon>
        <taxon>Flavobacteriia</taxon>
        <taxon>Flavobacteriales</taxon>
        <taxon>Flavobacteriaceae</taxon>
        <taxon>Formosa</taxon>
    </lineage>
</organism>
<dbReference type="AlphaFoldDB" id="T2KLJ0"/>
<evidence type="ECO:0000256" key="1">
    <source>
        <dbReference type="ARBA" id="ARBA00004442"/>
    </source>
</evidence>
<dbReference type="InterPro" id="IPR036942">
    <property type="entry name" value="Beta-barrel_TonB_sf"/>
</dbReference>
<comment type="subcellular location">
    <subcellularLocation>
        <location evidence="1">Cell outer membrane</location>
    </subcellularLocation>
</comment>
<keyword evidence="3" id="KW-0998">Cell outer membrane</keyword>
<evidence type="ECO:0000259" key="4">
    <source>
        <dbReference type="Pfam" id="PF00593"/>
    </source>
</evidence>
<dbReference type="InterPro" id="IPR000531">
    <property type="entry name" value="Beta-barrel_TonB"/>
</dbReference>
<protein>
    <submittedName>
        <fullName evidence="5">TonB-dependent receptor</fullName>
    </submittedName>
</protein>
<dbReference type="GO" id="GO:0009279">
    <property type="term" value="C:cell outer membrane"/>
    <property type="evidence" value="ECO:0007669"/>
    <property type="project" value="UniProtKB-SubCell"/>
</dbReference>